<sequence>MFVEEHKNSNNSPYKFNGKELDEETGNYYYGARYYDPKWSVWLSVDPMAEKYPGWSPYNYTLQNPVKFVDPDGNAVWKPDSKGNLIAEKGDTVETLAKYLNQTSEKVGSSYNYNGKNIGTNFEFSEGDKVIVDNNMTRSIKNSNGKTPTGPDSNNPITPSKDNYICDQASQMAVDEVEINPKNAMNYRQFMPESTTKGFTEVENFDNVDFGKGIAIIGGQHVVTNYGQSKDGTQYVYSKDGRFYKPQVRTLQETIDIYNENQTTNFTMDDVKYYKQD</sequence>
<dbReference type="PANTHER" id="PTHR32305:SF15">
    <property type="entry name" value="PROTEIN RHSA-RELATED"/>
    <property type="match status" value="1"/>
</dbReference>
<evidence type="ECO:0000256" key="1">
    <source>
        <dbReference type="SAM" id="MobiDB-lite"/>
    </source>
</evidence>
<name>A0ABS6W2M7_9FLAO</name>
<reference evidence="2 3" key="1">
    <citation type="submission" date="2021-07" db="EMBL/GenBank/DDBJ databases">
        <title>Mesonia aestuariivivens sp. nov., isolated from a tidal flat.</title>
        <authorList>
            <person name="Kim Y.-O."/>
            <person name="Yoon J.-H."/>
        </authorList>
    </citation>
    <scope>NUCLEOTIDE SEQUENCE [LARGE SCALE GENOMIC DNA]</scope>
    <source>
        <strain evidence="2 3">JHPTF-M18</strain>
    </source>
</reference>
<organism evidence="2 3">
    <name type="scientific">Mesonia aestuariivivens</name>
    <dbReference type="NCBI Taxonomy" id="2796128"/>
    <lineage>
        <taxon>Bacteria</taxon>
        <taxon>Pseudomonadati</taxon>
        <taxon>Bacteroidota</taxon>
        <taxon>Flavobacteriia</taxon>
        <taxon>Flavobacteriales</taxon>
        <taxon>Flavobacteriaceae</taxon>
        <taxon>Mesonia</taxon>
    </lineage>
</organism>
<dbReference type="EMBL" id="JAHWDF010000009">
    <property type="protein sequence ID" value="MBW2962112.1"/>
    <property type="molecule type" value="Genomic_DNA"/>
</dbReference>
<comment type="caution">
    <text evidence="2">The sequence shown here is derived from an EMBL/GenBank/DDBJ whole genome shotgun (WGS) entry which is preliminary data.</text>
</comment>
<feature type="region of interest" description="Disordered" evidence="1">
    <location>
        <begin position="138"/>
        <end position="158"/>
    </location>
</feature>
<dbReference type="Proteomes" id="UP000719267">
    <property type="component" value="Unassembled WGS sequence"/>
</dbReference>
<gene>
    <name evidence="2" type="ORF">KW502_09905</name>
</gene>
<evidence type="ECO:0000313" key="2">
    <source>
        <dbReference type="EMBL" id="MBW2962112.1"/>
    </source>
</evidence>
<accession>A0ABS6W2M7</accession>
<dbReference type="InterPro" id="IPR022385">
    <property type="entry name" value="Rhs_assc_core"/>
</dbReference>
<dbReference type="InterPro" id="IPR050708">
    <property type="entry name" value="T6SS_VgrG/RHS"/>
</dbReference>
<dbReference type="PANTHER" id="PTHR32305">
    <property type="match status" value="1"/>
</dbReference>
<protein>
    <submittedName>
        <fullName evidence="2">RHS repeat-associated core domain-containing protein</fullName>
    </submittedName>
</protein>
<keyword evidence="3" id="KW-1185">Reference proteome</keyword>
<dbReference type="NCBIfam" id="TIGR03696">
    <property type="entry name" value="Rhs_assc_core"/>
    <property type="match status" value="1"/>
</dbReference>
<dbReference type="RefSeq" id="WP_219040397.1">
    <property type="nucleotide sequence ID" value="NZ_JAHWDF010000009.1"/>
</dbReference>
<proteinExistence type="predicted"/>
<evidence type="ECO:0000313" key="3">
    <source>
        <dbReference type="Proteomes" id="UP000719267"/>
    </source>
</evidence>